<name>A0AAD8MD19_9APIA</name>
<keyword evidence="1" id="KW-0175">Coiled coil</keyword>
<evidence type="ECO:0000313" key="2">
    <source>
        <dbReference type="EMBL" id="KAK1368239.1"/>
    </source>
</evidence>
<gene>
    <name evidence="2" type="ORF">POM88_034331</name>
</gene>
<dbReference type="Proteomes" id="UP001237642">
    <property type="component" value="Unassembled WGS sequence"/>
</dbReference>
<keyword evidence="3" id="KW-1185">Reference proteome</keyword>
<evidence type="ECO:0000313" key="3">
    <source>
        <dbReference type="Proteomes" id="UP001237642"/>
    </source>
</evidence>
<reference evidence="2" key="1">
    <citation type="submission" date="2023-02" db="EMBL/GenBank/DDBJ databases">
        <title>Genome of toxic invasive species Heracleum sosnowskyi carries increased number of genes despite the absence of recent whole-genome duplications.</title>
        <authorList>
            <person name="Schelkunov M."/>
            <person name="Shtratnikova V."/>
            <person name="Makarenko M."/>
            <person name="Klepikova A."/>
            <person name="Omelchenko D."/>
            <person name="Novikova G."/>
            <person name="Obukhova E."/>
            <person name="Bogdanov V."/>
            <person name="Penin A."/>
            <person name="Logacheva M."/>
        </authorList>
    </citation>
    <scope>NUCLEOTIDE SEQUENCE</scope>
    <source>
        <strain evidence="2">Hsosn_3</strain>
        <tissue evidence="2">Leaf</tissue>
    </source>
</reference>
<comment type="caution">
    <text evidence="2">The sequence shown here is derived from an EMBL/GenBank/DDBJ whole genome shotgun (WGS) entry which is preliminary data.</text>
</comment>
<dbReference type="AlphaFoldDB" id="A0AAD8MD19"/>
<protein>
    <submittedName>
        <fullName evidence="2">Uncharacterized protein</fullName>
    </submittedName>
</protein>
<proteinExistence type="predicted"/>
<sequence>MSSYIDPQVLYVQILQLDGLLRGIKGILEQSYTRYSDYWATVHRYDELRIERAQLHDEYEKSMKNQTKLFEELRIKLIKPMKHCLVEESKVTSSEEKTFEDVPDSEELVCHQIDNMDVQDSEDLICHQIDIPIHEVQVGDVDNVKIVHEDINDSKSLLEDVKESFQTNHVDKSC</sequence>
<accession>A0AAD8MD19</accession>
<dbReference type="EMBL" id="JAUIZM010000008">
    <property type="protein sequence ID" value="KAK1368239.1"/>
    <property type="molecule type" value="Genomic_DNA"/>
</dbReference>
<feature type="coiled-coil region" evidence="1">
    <location>
        <begin position="45"/>
        <end position="76"/>
    </location>
</feature>
<evidence type="ECO:0000256" key="1">
    <source>
        <dbReference type="SAM" id="Coils"/>
    </source>
</evidence>
<organism evidence="2 3">
    <name type="scientific">Heracleum sosnowskyi</name>
    <dbReference type="NCBI Taxonomy" id="360622"/>
    <lineage>
        <taxon>Eukaryota</taxon>
        <taxon>Viridiplantae</taxon>
        <taxon>Streptophyta</taxon>
        <taxon>Embryophyta</taxon>
        <taxon>Tracheophyta</taxon>
        <taxon>Spermatophyta</taxon>
        <taxon>Magnoliopsida</taxon>
        <taxon>eudicotyledons</taxon>
        <taxon>Gunneridae</taxon>
        <taxon>Pentapetalae</taxon>
        <taxon>asterids</taxon>
        <taxon>campanulids</taxon>
        <taxon>Apiales</taxon>
        <taxon>Apiaceae</taxon>
        <taxon>Apioideae</taxon>
        <taxon>apioid superclade</taxon>
        <taxon>Tordylieae</taxon>
        <taxon>Tordyliinae</taxon>
        <taxon>Heracleum</taxon>
    </lineage>
</organism>
<reference evidence="2" key="2">
    <citation type="submission" date="2023-05" db="EMBL/GenBank/DDBJ databases">
        <authorList>
            <person name="Schelkunov M.I."/>
        </authorList>
    </citation>
    <scope>NUCLEOTIDE SEQUENCE</scope>
    <source>
        <strain evidence="2">Hsosn_3</strain>
        <tissue evidence="2">Leaf</tissue>
    </source>
</reference>